<reference evidence="2" key="1">
    <citation type="submission" date="2021-01" db="EMBL/GenBank/DDBJ databases">
        <authorList>
            <person name="Corre E."/>
            <person name="Pelletier E."/>
            <person name="Niang G."/>
            <person name="Scheremetjew M."/>
            <person name="Finn R."/>
            <person name="Kale V."/>
            <person name="Holt S."/>
            <person name="Cochrane G."/>
            <person name="Meng A."/>
            <person name="Brown T."/>
            <person name="Cohen L."/>
        </authorList>
    </citation>
    <scope>NUCLEOTIDE SEQUENCE</scope>
    <source>
        <strain evidence="2">CCMP1594</strain>
    </source>
</reference>
<dbReference type="InterPro" id="IPR041588">
    <property type="entry name" value="Integrase_H2C2"/>
</dbReference>
<accession>A0A7S4G351</accession>
<dbReference type="Gene3D" id="3.30.420.10">
    <property type="entry name" value="Ribonuclease H-like superfamily/Ribonuclease H"/>
    <property type="match status" value="1"/>
</dbReference>
<dbReference type="InterPro" id="IPR036397">
    <property type="entry name" value="RNaseH_sf"/>
</dbReference>
<dbReference type="PANTHER" id="PTHR37984">
    <property type="entry name" value="PROTEIN CBG26694"/>
    <property type="match status" value="1"/>
</dbReference>
<sequence length="291" mass="32327">MVAAMQCAPGANVAEGADGVSDLTWASVRANTVPPDVSVLFADWEPEYRQDPEWQGILASLQQDDPHLRAPGCCIYRPSPGTLRIRRDGKHVVPRSLITKVIAACHTYIHGGVDKTYHICRRKFSFSGLTDRQLWLEVKSFCDSCEVCQQTKPRTGIQPGEVEFYPVPDEIFSSLAIDFVDLPKTKVNDVVFDYAMVVVCRFTGYVLAIPTTKLGMDSRKAATLFLERVVFFMGLPKEVFSDNASVINSDFLNDLFDLSGIEHHTSVVYKPSTNGRAEAAVKSVVMALRKF</sequence>
<feature type="domain" description="Integrase catalytic" evidence="1">
    <location>
        <begin position="164"/>
        <end position="291"/>
    </location>
</feature>
<dbReference type="PROSITE" id="PS50994">
    <property type="entry name" value="INTEGRASE"/>
    <property type="match status" value="1"/>
</dbReference>
<gene>
    <name evidence="2" type="ORF">EGYM00163_LOCUS34932</name>
</gene>
<dbReference type="Gene3D" id="1.10.340.70">
    <property type="match status" value="1"/>
</dbReference>
<proteinExistence type="predicted"/>
<dbReference type="GO" id="GO:0015074">
    <property type="term" value="P:DNA integration"/>
    <property type="evidence" value="ECO:0007669"/>
    <property type="project" value="InterPro"/>
</dbReference>
<dbReference type="InterPro" id="IPR012337">
    <property type="entry name" value="RNaseH-like_sf"/>
</dbReference>
<evidence type="ECO:0000313" key="2">
    <source>
        <dbReference type="EMBL" id="CAE0823729.1"/>
    </source>
</evidence>
<dbReference type="InterPro" id="IPR001584">
    <property type="entry name" value="Integrase_cat-core"/>
</dbReference>
<dbReference type="EMBL" id="HBJA01101411">
    <property type="protein sequence ID" value="CAE0823729.1"/>
    <property type="molecule type" value="Transcribed_RNA"/>
</dbReference>
<dbReference type="Pfam" id="PF17921">
    <property type="entry name" value="Integrase_H2C2"/>
    <property type="match status" value="1"/>
</dbReference>
<dbReference type="GO" id="GO:0003676">
    <property type="term" value="F:nucleic acid binding"/>
    <property type="evidence" value="ECO:0007669"/>
    <property type="project" value="InterPro"/>
</dbReference>
<organism evidence="2">
    <name type="scientific">Eutreptiella gymnastica</name>
    <dbReference type="NCBI Taxonomy" id="73025"/>
    <lineage>
        <taxon>Eukaryota</taxon>
        <taxon>Discoba</taxon>
        <taxon>Euglenozoa</taxon>
        <taxon>Euglenida</taxon>
        <taxon>Spirocuta</taxon>
        <taxon>Euglenophyceae</taxon>
        <taxon>Eutreptiales</taxon>
        <taxon>Eutreptiaceae</taxon>
        <taxon>Eutreptiella</taxon>
    </lineage>
</organism>
<dbReference type="AlphaFoldDB" id="A0A7S4G351"/>
<dbReference type="InterPro" id="IPR050951">
    <property type="entry name" value="Retrovirus_Pol_polyprotein"/>
</dbReference>
<evidence type="ECO:0000259" key="1">
    <source>
        <dbReference type="PROSITE" id="PS50994"/>
    </source>
</evidence>
<name>A0A7S4G351_9EUGL</name>
<dbReference type="SUPFAM" id="SSF53098">
    <property type="entry name" value="Ribonuclease H-like"/>
    <property type="match status" value="1"/>
</dbReference>
<protein>
    <recommendedName>
        <fullName evidence="1">Integrase catalytic domain-containing protein</fullName>
    </recommendedName>
</protein>
<dbReference type="PANTHER" id="PTHR37984:SF15">
    <property type="entry name" value="INTEGRASE CATALYTIC DOMAIN-CONTAINING PROTEIN"/>
    <property type="match status" value="1"/>
</dbReference>